<dbReference type="InterPro" id="IPR000483">
    <property type="entry name" value="Cys-rich_flank_reg_C"/>
</dbReference>
<dbReference type="InterPro" id="IPR032675">
    <property type="entry name" value="LRR_dom_sf"/>
</dbReference>
<keyword evidence="4" id="KW-0675">Receptor</keyword>
<proteinExistence type="inferred from homology"/>
<keyword evidence="7" id="KW-1185">Reference proteome</keyword>
<keyword evidence="2" id="KW-0433">Leucine-rich repeat</keyword>
<comment type="similarity">
    <text evidence="1">Belongs to the G-protein coupled receptor 2 family. Adhesion G-protein coupled receptor (ADGR) subfamily.</text>
</comment>
<name>A0A9D4I6W8_DREPO</name>
<dbReference type="SUPFAM" id="SSF52058">
    <property type="entry name" value="L domain-like"/>
    <property type="match status" value="1"/>
</dbReference>
<organism evidence="6 7">
    <name type="scientific">Dreissena polymorpha</name>
    <name type="common">Zebra mussel</name>
    <name type="synonym">Mytilus polymorpha</name>
    <dbReference type="NCBI Taxonomy" id="45954"/>
    <lineage>
        <taxon>Eukaryota</taxon>
        <taxon>Metazoa</taxon>
        <taxon>Spiralia</taxon>
        <taxon>Lophotrochozoa</taxon>
        <taxon>Mollusca</taxon>
        <taxon>Bivalvia</taxon>
        <taxon>Autobranchia</taxon>
        <taxon>Heteroconchia</taxon>
        <taxon>Euheterodonta</taxon>
        <taxon>Imparidentia</taxon>
        <taxon>Neoheterodontei</taxon>
        <taxon>Myida</taxon>
        <taxon>Dreissenoidea</taxon>
        <taxon>Dreissenidae</taxon>
        <taxon>Dreissena</taxon>
    </lineage>
</organism>
<dbReference type="EMBL" id="JAIWYP010000010">
    <property type="protein sequence ID" value="KAH3748812.1"/>
    <property type="molecule type" value="Genomic_DNA"/>
</dbReference>
<dbReference type="SMART" id="SM00082">
    <property type="entry name" value="LRRCT"/>
    <property type="match status" value="1"/>
</dbReference>
<dbReference type="AlphaFoldDB" id="A0A9D4I6W8"/>
<evidence type="ECO:0000256" key="4">
    <source>
        <dbReference type="ARBA" id="ARBA00023170"/>
    </source>
</evidence>
<dbReference type="GO" id="GO:0007166">
    <property type="term" value="P:cell surface receptor signaling pathway"/>
    <property type="evidence" value="ECO:0007669"/>
    <property type="project" value="TreeGrafter"/>
</dbReference>
<evidence type="ECO:0000313" key="6">
    <source>
        <dbReference type="EMBL" id="KAH3748812.1"/>
    </source>
</evidence>
<dbReference type="PANTHER" id="PTHR45930:SF4">
    <property type="entry name" value="ADHESION G PROTEIN-COUPLED RECEPTOR A3"/>
    <property type="match status" value="1"/>
</dbReference>
<evidence type="ECO:0000256" key="2">
    <source>
        <dbReference type="ARBA" id="ARBA00022614"/>
    </source>
</evidence>
<evidence type="ECO:0000256" key="3">
    <source>
        <dbReference type="ARBA" id="ARBA00022729"/>
    </source>
</evidence>
<dbReference type="Proteomes" id="UP000828390">
    <property type="component" value="Unassembled WGS sequence"/>
</dbReference>
<evidence type="ECO:0000256" key="1">
    <source>
        <dbReference type="ARBA" id="ARBA00007343"/>
    </source>
</evidence>
<reference evidence="6" key="1">
    <citation type="journal article" date="2019" name="bioRxiv">
        <title>The Genome of the Zebra Mussel, Dreissena polymorpha: A Resource for Invasive Species Research.</title>
        <authorList>
            <person name="McCartney M.A."/>
            <person name="Auch B."/>
            <person name="Kono T."/>
            <person name="Mallez S."/>
            <person name="Zhang Y."/>
            <person name="Obille A."/>
            <person name="Becker A."/>
            <person name="Abrahante J.E."/>
            <person name="Garbe J."/>
            <person name="Badalamenti J.P."/>
            <person name="Herman A."/>
            <person name="Mangelson H."/>
            <person name="Liachko I."/>
            <person name="Sullivan S."/>
            <person name="Sone E.D."/>
            <person name="Koren S."/>
            <person name="Silverstein K.A.T."/>
            <person name="Beckman K.B."/>
            <person name="Gohl D.M."/>
        </authorList>
    </citation>
    <scope>NUCLEOTIDE SEQUENCE</scope>
    <source>
        <strain evidence="6">Duluth1</strain>
        <tissue evidence="6">Whole animal</tissue>
    </source>
</reference>
<accession>A0A9D4I6W8</accession>
<feature type="domain" description="LRRCT" evidence="5">
    <location>
        <begin position="24"/>
        <end position="75"/>
    </location>
</feature>
<dbReference type="GO" id="GO:0005886">
    <property type="term" value="C:plasma membrane"/>
    <property type="evidence" value="ECO:0007669"/>
    <property type="project" value="TreeGrafter"/>
</dbReference>
<protein>
    <recommendedName>
        <fullName evidence="5">LRRCT domain-containing protein</fullName>
    </recommendedName>
</protein>
<dbReference type="InterPro" id="IPR051963">
    <property type="entry name" value="Adhesion_GPCR_A"/>
</dbReference>
<sequence length="90" mass="9683">MIASLPDESIKGLSILEDLHLKNNPLVCDCQLRRLVETAQGRQPKLKVIEAVCSEPAHLKGSDIRNVTLGDLNCSTQPNGILYAGTSPSS</sequence>
<comment type="caution">
    <text evidence="6">The sequence shown here is derived from an EMBL/GenBank/DDBJ whole genome shotgun (WGS) entry which is preliminary data.</text>
</comment>
<dbReference type="PANTHER" id="PTHR45930">
    <property type="entry name" value="G-PROTEIN COUPLED RECEPTOR 124-LIKE PROTEIN"/>
    <property type="match status" value="1"/>
</dbReference>
<reference evidence="6" key="2">
    <citation type="submission" date="2020-11" db="EMBL/GenBank/DDBJ databases">
        <authorList>
            <person name="McCartney M.A."/>
            <person name="Auch B."/>
            <person name="Kono T."/>
            <person name="Mallez S."/>
            <person name="Becker A."/>
            <person name="Gohl D.M."/>
            <person name="Silverstein K.A.T."/>
            <person name="Koren S."/>
            <person name="Bechman K.B."/>
            <person name="Herman A."/>
            <person name="Abrahante J.E."/>
            <person name="Garbe J."/>
        </authorList>
    </citation>
    <scope>NUCLEOTIDE SEQUENCE</scope>
    <source>
        <strain evidence="6">Duluth1</strain>
        <tissue evidence="6">Whole animal</tissue>
    </source>
</reference>
<keyword evidence="3" id="KW-0732">Signal</keyword>
<dbReference type="Gene3D" id="3.80.10.10">
    <property type="entry name" value="Ribonuclease Inhibitor"/>
    <property type="match status" value="1"/>
</dbReference>
<evidence type="ECO:0000313" key="7">
    <source>
        <dbReference type="Proteomes" id="UP000828390"/>
    </source>
</evidence>
<evidence type="ECO:0000259" key="5">
    <source>
        <dbReference type="SMART" id="SM00082"/>
    </source>
</evidence>
<gene>
    <name evidence="6" type="ORF">DPMN_183267</name>
</gene>